<name>A0A183UKD2_TOXCA</name>
<dbReference type="EMBL" id="UYWY01020038">
    <property type="protein sequence ID" value="VDM40273.1"/>
    <property type="molecule type" value="Genomic_DNA"/>
</dbReference>
<reference evidence="1 2" key="2">
    <citation type="submission" date="2018-11" db="EMBL/GenBank/DDBJ databases">
        <authorList>
            <consortium name="Pathogen Informatics"/>
        </authorList>
    </citation>
    <scope>NUCLEOTIDE SEQUENCE [LARGE SCALE GENOMIC DNA]</scope>
</reference>
<keyword evidence="2" id="KW-1185">Reference proteome</keyword>
<gene>
    <name evidence="1" type="ORF">TCNE_LOCUS8952</name>
</gene>
<evidence type="ECO:0000313" key="2">
    <source>
        <dbReference type="Proteomes" id="UP000050794"/>
    </source>
</evidence>
<accession>A0A183UKD2</accession>
<organism evidence="2 3">
    <name type="scientific">Toxocara canis</name>
    <name type="common">Canine roundworm</name>
    <dbReference type="NCBI Taxonomy" id="6265"/>
    <lineage>
        <taxon>Eukaryota</taxon>
        <taxon>Metazoa</taxon>
        <taxon>Ecdysozoa</taxon>
        <taxon>Nematoda</taxon>
        <taxon>Chromadorea</taxon>
        <taxon>Rhabditida</taxon>
        <taxon>Spirurina</taxon>
        <taxon>Ascaridomorpha</taxon>
        <taxon>Ascaridoidea</taxon>
        <taxon>Toxocaridae</taxon>
        <taxon>Toxocara</taxon>
    </lineage>
</organism>
<evidence type="ECO:0000313" key="3">
    <source>
        <dbReference type="WBParaSite" id="TCNE_0000895201-mRNA-1"/>
    </source>
</evidence>
<dbReference type="AlphaFoldDB" id="A0A183UKD2"/>
<protein>
    <submittedName>
        <fullName evidence="1 3">Uncharacterized protein</fullName>
    </submittedName>
</protein>
<proteinExistence type="predicted"/>
<dbReference type="Proteomes" id="UP000050794">
    <property type="component" value="Unassembled WGS sequence"/>
</dbReference>
<reference evidence="3" key="1">
    <citation type="submission" date="2016-06" db="UniProtKB">
        <authorList>
            <consortium name="WormBaseParasite"/>
        </authorList>
    </citation>
    <scope>IDENTIFICATION</scope>
</reference>
<dbReference type="WBParaSite" id="TCNE_0000895201-mRNA-1">
    <property type="protein sequence ID" value="TCNE_0000895201-mRNA-1"/>
    <property type="gene ID" value="TCNE_0000895201"/>
</dbReference>
<evidence type="ECO:0000313" key="1">
    <source>
        <dbReference type="EMBL" id="VDM40273.1"/>
    </source>
</evidence>
<sequence length="121" mass="13410">MPTKGTTTPYHTSAQQTHRAPTDGCVCAELYGAALQWMLVDTRCVHAVCGYVRMSCVSRYDHMIIMPSCLCASNKLFVAARRETAATYLNTKALKNCFPEQRTCTDALHPLQAPLRAQLSK</sequence>